<organism evidence="1 2">
    <name type="scientific">Streblomastix strix</name>
    <dbReference type="NCBI Taxonomy" id="222440"/>
    <lineage>
        <taxon>Eukaryota</taxon>
        <taxon>Metamonada</taxon>
        <taxon>Preaxostyla</taxon>
        <taxon>Oxymonadida</taxon>
        <taxon>Streblomastigidae</taxon>
        <taxon>Streblomastix</taxon>
    </lineage>
</organism>
<accession>A0A5J4U6V2</accession>
<dbReference type="EMBL" id="SNRW01019893">
    <property type="protein sequence ID" value="KAA6365960.1"/>
    <property type="molecule type" value="Genomic_DNA"/>
</dbReference>
<gene>
    <name evidence="1" type="ORF">EZS28_038513</name>
</gene>
<name>A0A5J4U6V2_9EUKA</name>
<dbReference type="AlphaFoldDB" id="A0A5J4U6V2"/>
<comment type="caution">
    <text evidence="1">The sequence shown here is derived from an EMBL/GenBank/DDBJ whole genome shotgun (WGS) entry which is preliminary data.</text>
</comment>
<evidence type="ECO:0000313" key="1">
    <source>
        <dbReference type="EMBL" id="KAA6365960.1"/>
    </source>
</evidence>
<sequence length="78" mass="9290">MQTEVFQQLKEMAIAIILQANLSSFMLIEKLIAILSIIEELEMKNTERRNKMQQDAMHQVVVYMLDFEVEEQKQKMEK</sequence>
<evidence type="ECO:0000313" key="2">
    <source>
        <dbReference type="Proteomes" id="UP000324800"/>
    </source>
</evidence>
<reference evidence="1 2" key="1">
    <citation type="submission" date="2019-03" db="EMBL/GenBank/DDBJ databases">
        <title>Single cell metagenomics reveals metabolic interactions within the superorganism composed of flagellate Streblomastix strix and complex community of Bacteroidetes bacteria on its surface.</title>
        <authorList>
            <person name="Treitli S.C."/>
            <person name="Kolisko M."/>
            <person name="Husnik F."/>
            <person name="Keeling P."/>
            <person name="Hampl V."/>
        </authorList>
    </citation>
    <scope>NUCLEOTIDE SEQUENCE [LARGE SCALE GENOMIC DNA]</scope>
    <source>
        <strain evidence="1">ST1C</strain>
    </source>
</reference>
<protein>
    <submittedName>
        <fullName evidence="1">Uncharacterized protein</fullName>
    </submittedName>
</protein>
<dbReference type="Proteomes" id="UP000324800">
    <property type="component" value="Unassembled WGS sequence"/>
</dbReference>
<proteinExistence type="predicted"/>